<dbReference type="GeneID" id="13396303"/>
<feature type="region of interest" description="Disordered" evidence="1">
    <location>
        <begin position="62"/>
        <end position="101"/>
    </location>
</feature>
<protein>
    <submittedName>
        <fullName evidence="2">Uncharacterized protein</fullName>
    </submittedName>
</protein>
<dbReference type="HOGENOM" id="CLU_1230765_0_0_1"/>
<name>F9XMV0_ZYMTI</name>
<accession>F9XMV0</accession>
<sequence>MAYVGCILYPDSSSSKQASFIWRQCVAHHVRGALWTKDVCGPKVRGELSHACHFMTDCSPSFSDRKDRHRGEQKRLNMESLCRDRTGAGPTPTPVQPLQSGGMPSTIANKSSILLTTVAGFANGSESISQDTQRLKVWTNFQKAQTNLLLLLLSALSKVSTDMNALLTITIIDKFSPGGFDQDAEDSSFWAAYHDCDYDEECVALLSDIDGRETGAREEKRGRTW</sequence>
<dbReference type="RefSeq" id="XP_003848329.1">
    <property type="nucleotide sequence ID" value="XM_003848281.1"/>
</dbReference>
<evidence type="ECO:0000313" key="3">
    <source>
        <dbReference type="Proteomes" id="UP000008062"/>
    </source>
</evidence>
<gene>
    <name evidence="2" type="ORF">MYCGRDRAFT_96580</name>
</gene>
<dbReference type="Proteomes" id="UP000008062">
    <property type="component" value="Chromosome 11"/>
</dbReference>
<organism evidence="2 3">
    <name type="scientific">Zymoseptoria tritici (strain CBS 115943 / IPO323)</name>
    <name type="common">Speckled leaf blotch fungus</name>
    <name type="synonym">Septoria tritici</name>
    <dbReference type="NCBI Taxonomy" id="336722"/>
    <lineage>
        <taxon>Eukaryota</taxon>
        <taxon>Fungi</taxon>
        <taxon>Dikarya</taxon>
        <taxon>Ascomycota</taxon>
        <taxon>Pezizomycotina</taxon>
        <taxon>Dothideomycetes</taxon>
        <taxon>Dothideomycetidae</taxon>
        <taxon>Mycosphaerellales</taxon>
        <taxon>Mycosphaerellaceae</taxon>
        <taxon>Zymoseptoria</taxon>
    </lineage>
</organism>
<dbReference type="AlphaFoldDB" id="F9XMV0"/>
<evidence type="ECO:0000313" key="2">
    <source>
        <dbReference type="EMBL" id="EGP83305.1"/>
    </source>
</evidence>
<dbReference type="InParanoid" id="F9XMV0"/>
<dbReference type="EMBL" id="CM001206">
    <property type="protein sequence ID" value="EGP83305.1"/>
    <property type="molecule type" value="Genomic_DNA"/>
</dbReference>
<reference evidence="2 3" key="1">
    <citation type="journal article" date="2011" name="PLoS Genet.">
        <title>Finished genome of the fungal wheat pathogen Mycosphaerella graminicola reveals dispensome structure, chromosome plasticity, and stealth pathogenesis.</title>
        <authorList>
            <person name="Goodwin S.B."/>
            <person name="Ben M'barek S."/>
            <person name="Dhillon B."/>
            <person name="Wittenberg A.H.J."/>
            <person name="Crane C.F."/>
            <person name="Hane J.K."/>
            <person name="Foster A.J."/>
            <person name="Van der Lee T.A.J."/>
            <person name="Grimwood J."/>
            <person name="Aerts A."/>
            <person name="Antoniw J."/>
            <person name="Bailey A."/>
            <person name="Bluhm B."/>
            <person name="Bowler J."/>
            <person name="Bristow J."/>
            <person name="van der Burgt A."/>
            <person name="Canto-Canche B."/>
            <person name="Churchill A.C.L."/>
            <person name="Conde-Ferraez L."/>
            <person name="Cools H.J."/>
            <person name="Coutinho P.M."/>
            <person name="Csukai M."/>
            <person name="Dehal P."/>
            <person name="De Wit P."/>
            <person name="Donzelli B."/>
            <person name="van de Geest H.C."/>
            <person name="van Ham R.C.H.J."/>
            <person name="Hammond-Kosack K.E."/>
            <person name="Henrissat B."/>
            <person name="Kilian A."/>
            <person name="Kobayashi A.K."/>
            <person name="Koopmann E."/>
            <person name="Kourmpetis Y."/>
            <person name="Kuzniar A."/>
            <person name="Lindquist E."/>
            <person name="Lombard V."/>
            <person name="Maliepaard C."/>
            <person name="Martins N."/>
            <person name="Mehrabi R."/>
            <person name="Nap J.P.H."/>
            <person name="Ponomarenko A."/>
            <person name="Rudd J.J."/>
            <person name="Salamov A."/>
            <person name="Schmutz J."/>
            <person name="Schouten H.J."/>
            <person name="Shapiro H."/>
            <person name="Stergiopoulos I."/>
            <person name="Torriani S.F.F."/>
            <person name="Tu H."/>
            <person name="de Vries R.P."/>
            <person name="Waalwijk C."/>
            <person name="Ware S.B."/>
            <person name="Wiebenga A."/>
            <person name="Zwiers L.-H."/>
            <person name="Oliver R.P."/>
            <person name="Grigoriev I.V."/>
            <person name="Kema G.H.J."/>
        </authorList>
    </citation>
    <scope>NUCLEOTIDE SEQUENCE [LARGE SCALE GENOMIC DNA]</scope>
    <source>
        <strain evidence="3">CBS 115943 / IPO323</strain>
    </source>
</reference>
<proteinExistence type="predicted"/>
<dbReference type="OrthoDB" id="10441079at2759"/>
<feature type="compositionally biased region" description="Basic and acidic residues" evidence="1">
    <location>
        <begin position="63"/>
        <end position="86"/>
    </location>
</feature>
<dbReference type="KEGG" id="ztr:MYCGRDRAFT_96580"/>
<evidence type="ECO:0000256" key="1">
    <source>
        <dbReference type="SAM" id="MobiDB-lite"/>
    </source>
</evidence>
<keyword evidence="3" id="KW-1185">Reference proteome</keyword>